<feature type="region of interest" description="Disordered" evidence="13">
    <location>
        <begin position="986"/>
        <end position="1007"/>
    </location>
</feature>
<dbReference type="Gene3D" id="3.30.450.20">
    <property type="entry name" value="PAS domain"/>
    <property type="match status" value="2"/>
</dbReference>
<dbReference type="CDD" id="cd17580">
    <property type="entry name" value="REC_2_DhkD-like"/>
    <property type="match status" value="1"/>
</dbReference>
<dbReference type="GO" id="GO:0000156">
    <property type="term" value="F:phosphorelay response regulator activity"/>
    <property type="evidence" value="ECO:0007669"/>
    <property type="project" value="InterPro"/>
</dbReference>
<feature type="active site" evidence="10">
    <location>
        <position position="59"/>
    </location>
</feature>
<keyword evidence="7" id="KW-0808">Transferase</keyword>
<dbReference type="InterPro" id="IPR000673">
    <property type="entry name" value="Sig_transdc_resp-reg_Me-estase"/>
</dbReference>
<keyword evidence="21" id="KW-1185">Reference proteome</keyword>
<dbReference type="GO" id="GO:0005737">
    <property type="term" value="C:cytoplasm"/>
    <property type="evidence" value="ECO:0007669"/>
    <property type="project" value="InterPro"/>
</dbReference>
<dbReference type="PROSITE" id="PS50110">
    <property type="entry name" value="RESPONSE_REGULATORY"/>
    <property type="match status" value="1"/>
</dbReference>
<dbReference type="SUPFAM" id="SSF55785">
    <property type="entry name" value="PYP-like sensor domain (PAS domain)"/>
    <property type="match status" value="3"/>
</dbReference>
<protein>
    <submittedName>
        <fullName evidence="20">Two-component system CheB/CheR fusion protein</fullName>
    </submittedName>
</protein>
<keyword evidence="10" id="KW-0378">Hydrolase</keyword>
<evidence type="ECO:0000259" key="17">
    <source>
        <dbReference type="PROSITE" id="PS50113"/>
    </source>
</evidence>
<dbReference type="Gene3D" id="3.40.50.150">
    <property type="entry name" value="Vaccinia Virus protein VP39"/>
    <property type="match status" value="1"/>
</dbReference>
<dbReference type="Pfam" id="PF13426">
    <property type="entry name" value="PAS_9"/>
    <property type="match status" value="1"/>
</dbReference>
<evidence type="ECO:0000259" key="16">
    <source>
        <dbReference type="PROSITE" id="PS50112"/>
    </source>
</evidence>
<dbReference type="PROSITE" id="PS50113">
    <property type="entry name" value="PAC"/>
    <property type="match status" value="1"/>
</dbReference>
<dbReference type="PANTHER" id="PTHR24422:SF27">
    <property type="entry name" value="PROTEIN-GLUTAMATE O-METHYLTRANSFERASE"/>
    <property type="match status" value="1"/>
</dbReference>
<feature type="domain" description="CheR-type methyltransferase" evidence="19">
    <location>
        <begin position="237"/>
        <end position="479"/>
    </location>
</feature>
<keyword evidence="12" id="KW-0175">Coiled coil</keyword>
<feature type="coiled-coil region" evidence="12">
    <location>
        <begin position="668"/>
        <end position="730"/>
    </location>
</feature>
<dbReference type="InterPro" id="IPR000700">
    <property type="entry name" value="PAS-assoc_C"/>
</dbReference>
<evidence type="ECO:0000256" key="1">
    <source>
        <dbReference type="ARBA" id="ARBA00000085"/>
    </source>
</evidence>
<evidence type="ECO:0000256" key="5">
    <source>
        <dbReference type="ARBA" id="ARBA00022553"/>
    </source>
</evidence>
<dbReference type="InterPro" id="IPR011006">
    <property type="entry name" value="CheY-like_superfamily"/>
</dbReference>
<dbReference type="GO" id="GO:0032259">
    <property type="term" value="P:methylation"/>
    <property type="evidence" value="ECO:0007669"/>
    <property type="project" value="UniProtKB-KW"/>
</dbReference>
<dbReference type="Pfam" id="PF00072">
    <property type="entry name" value="Response_reg"/>
    <property type="match status" value="1"/>
</dbReference>
<dbReference type="SMART" id="SM00448">
    <property type="entry name" value="REC"/>
    <property type="match status" value="1"/>
</dbReference>
<dbReference type="SUPFAM" id="SSF52738">
    <property type="entry name" value="Methylesterase CheB, C-terminal domain"/>
    <property type="match status" value="1"/>
</dbReference>
<dbReference type="Gene3D" id="3.40.50.180">
    <property type="entry name" value="Methylesterase CheB, C-terminal domain"/>
    <property type="match status" value="1"/>
</dbReference>
<dbReference type="PANTHER" id="PTHR24422">
    <property type="entry name" value="CHEMOTAXIS PROTEIN METHYLTRANSFERASE"/>
    <property type="match status" value="1"/>
</dbReference>
<dbReference type="CDD" id="cd00130">
    <property type="entry name" value="PAS"/>
    <property type="match status" value="3"/>
</dbReference>
<dbReference type="Gene3D" id="1.10.287.130">
    <property type="match status" value="1"/>
</dbReference>
<dbReference type="CDD" id="cd16922">
    <property type="entry name" value="HATPase_EvgS-ArcB-TorS-like"/>
    <property type="match status" value="1"/>
</dbReference>
<dbReference type="PROSITE" id="PS50112">
    <property type="entry name" value="PAS"/>
    <property type="match status" value="1"/>
</dbReference>
<dbReference type="Gene3D" id="3.30.565.10">
    <property type="entry name" value="Histidine kinase-like ATPase, C-terminal domain"/>
    <property type="match status" value="1"/>
</dbReference>
<evidence type="ECO:0000259" key="18">
    <source>
        <dbReference type="PROSITE" id="PS50122"/>
    </source>
</evidence>
<feature type="domain" description="Response regulatory" evidence="15">
    <location>
        <begin position="1260"/>
        <end position="1376"/>
    </location>
</feature>
<dbReference type="Gene3D" id="3.40.50.2300">
    <property type="match status" value="1"/>
</dbReference>
<keyword evidence="8" id="KW-0949">S-adenosyl-L-methionine</keyword>
<dbReference type="InterPro" id="IPR000780">
    <property type="entry name" value="CheR_MeTrfase"/>
</dbReference>
<evidence type="ECO:0000313" key="20">
    <source>
        <dbReference type="EMBL" id="TWI67680.1"/>
    </source>
</evidence>
<dbReference type="SMART" id="SM00387">
    <property type="entry name" value="HATPase_c"/>
    <property type="match status" value="1"/>
</dbReference>
<evidence type="ECO:0000256" key="6">
    <source>
        <dbReference type="ARBA" id="ARBA00022603"/>
    </source>
</evidence>
<dbReference type="InterPro" id="IPR001789">
    <property type="entry name" value="Sig_transdc_resp-reg_receiver"/>
</dbReference>
<evidence type="ECO:0000256" key="10">
    <source>
        <dbReference type="PROSITE-ProRule" id="PRU00050"/>
    </source>
</evidence>
<dbReference type="InterPro" id="IPR000014">
    <property type="entry name" value="PAS"/>
</dbReference>
<dbReference type="OrthoDB" id="9816309at2"/>
<dbReference type="SUPFAM" id="SSF55874">
    <property type="entry name" value="ATPase domain of HSP90 chaperone/DNA topoisomerase II/histidine kinase"/>
    <property type="match status" value="1"/>
</dbReference>
<evidence type="ECO:0000259" key="19">
    <source>
        <dbReference type="PROSITE" id="PS50123"/>
    </source>
</evidence>
<evidence type="ECO:0000259" key="15">
    <source>
        <dbReference type="PROSITE" id="PS50110"/>
    </source>
</evidence>
<dbReference type="InterPro" id="IPR005467">
    <property type="entry name" value="His_kinase_dom"/>
</dbReference>
<comment type="subcellular location">
    <subcellularLocation>
        <location evidence="3">Cell inner membrane</location>
        <topology evidence="3">Multi-pass membrane protein</topology>
    </subcellularLocation>
</comment>
<feature type="compositionally biased region" description="Polar residues" evidence="13">
    <location>
        <begin position="997"/>
        <end position="1007"/>
    </location>
</feature>
<proteinExistence type="predicted"/>
<comment type="catalytic activity">
    <reaction evidence="1">
        <text>ATP + protein L-histidine = ADP + protein N-phospho-L-histidine.</text>
        <dbReference type="EC" id="2.7.13.3"/>
    </reaction>
</comment>
<dbReference type="InterPro" id="IPR036890">
    <property type="entry name" value="HATPase_C_sf"/>
</dbReference>
<name>A0A562RH41_9BURK</name>
<evidence type="ECO:0000313" key="21">
    <source>
        <dbReference type="Proteomes" id="UP000318431"/>
    </source>
</evidence>
<dbReference type="InterPro" id="IPR022642">
    <property type="entry name" value="CheR_C"/>
</dbReference>
<keyword evidence="5 11" id="KW-0597">Phosphoprotein</keyword>
<evidence type="ECO:0000256" key="4">
    <source>
        <dbReference type="ARBA" id="ARBA00022500"/>
    </source>
</evidence>
<dbReference type="NCBIfam" id="TIGR00229">
    <property type="entry name" value="sensory_box"/>
    <property type="match status" value="1"/>
</dbReference>
<dbReference type="EMBL" id="VLLB01000002">
    <property type="protein sequence ID" value="TWI67680.1"/>
    <property type="molecule type" value="Genomic_DNA"/>
</dbReference>
<comment type="caution">
    <text evidence="20">The sequence shown here is derived from an EMBL/GenBank/DDBJ whole genome shotgun (WGS) entry which is preliminary data.</text>
</comment>
<dbReference type="PROSITE" id="PS50109">
    <property type="entry name" value="HIS_KIN"/>
    <property type="match status" value="1"/>
</dbReference>
<dbReference type="SUPFAM" id="SSF47384">
    <property type="entry name" value="Homodimeric domain of signal transducing histidine kinase"/>
    <property type="match status" value="1"/>
</dbReference>
<dbReference type="InterPro" id="IPR035909">
    <property type="entry name" value="CheB_C"/>
</dbReference>
<feature type="domain" description="PAC" evidence="17">
    <location>
        <begin position="818"/>
        <end position="868"/>
    </location>
</feature>
<evidence type="ECO:0000256" key="3">
    <source>
        <dbReference type="ARBA" id="ARBA00004429"/>
    </source>
</evidence>
<dbReference type="InterPro" id="IPR029063">
    <property type="entry name" value="SAM-dependent_MTases_sf"/>
</dbReference>
<dbReference type="InterPro" id="IPR003661">
    <property type="entry name" value="HisK_dim/P_dom"/>
</dbReference>
<dbReference type="Pfam" id="PF00512">
    <property type="entry name" value="HisKA"/>
    <property type="match status" value="1"/>
</dbReference>
<evidence type="ECO:0000256" key="12">
    <source>
        <dbReference type="SAM" id="Coils"/>
    </source>
</evidence>
<evidence type="ECO:0000256" key="2">
    <source>
        <dbReference type="ARBA" id="ARBA00001541"/>
    </source>
</evidence>
<dbReference type="SUPFAM" id="SSF53335">
    <property type="entry name" value="S-adenosyl-L-methionine-dependent methyltransferases"/>
    <property type="match status" value="1"/>
</dbReference>
<dbReference type="Pfam" id="PF13596">
    <property type="entry name" value="PAS_10"/>
    <property type="match status" value="1"/>
</dbReference>
<keyword evidence="6" id="KW-0489">Methyltransferase</keyword>
<dbReference type="InterPro" id="IPR022641">
    <property type="entry name" value="CheR_N"/>
</dbReference>
<dbReference type="Pfam" id="PF02518">
    <property type="entry name" value="HATPase_c"/>
    <property type="match status" value="1"/>
</dbReference>
<accession>A0A562RH41</accession>
<dbReference type="SUPFAM" id="SSF47757">
    <property type="entry name" value="Chemotaxis receptor methyltransferase CheR, N-terminal domain"/>
    <property type="match status" value="1"/>
</dbReference>
<dbReference type="PROSITE" id="PS50123">
    <property type="entry name" value="CHER"/>
    <property type="match status" value="1"/>
</dbReference>
<dbReference type="InterPro" id="IPR036097">
    <property type="entry name" value="HisK_dim/P_sf"/>
</dbReference>
<feature type="domain" description="CheB-type methylesterase" evidence="18">
    <location>
        <begin position="26"/>
        <end position="204"/>
    </location>
</feature>
<feature type="active site" evidence="10">
    <location>
        <position position="32"/>
    </location>
</feature>
<dbReference type="InterPro" id="IPR036804">
    <property type="entry name" value="CheR_N_sf"/>
</dbReference>
<dbReference type="RefSeq" id="WP_145648601.1">
    <property type="nucleotide sequence ID" value="NZ_VLLB01000002.1"/>
</dbReference>
<dbReference type="GO" id="GO:0005886">
    <property type="term" value="C:plasma membrane"/>
    <property type="evidence" value="ECO:0007669"/>
    <property type="project" value="UniProtKB-SubCell"/>
</dbReference>
<dbReference type="InterPro" id="IPR035965">
    <property type="entry name" value="PAS-like_dom_sf"/>
</dbReference>
<sequence length="1379" mass="152899">MPHSSSSEADLPAEPSVALSHLKFPVIGLGASAGGLQALLRFFEHMPEDCGMAFVVILHLSPKHHSAADNVLQRATRMPVIQVAERVPVRANHVYVIAPNQQLSMDDGHLSVSAMQRPVGQHVAIDIFFRTLAEAHRERAFAIVLSGTGSDGAVGLERVKELGGLTLAQAPGDAEYDGMPQAAIATGMVDFVLPSTDLPDKLVELWRNARHIQLPPAGDGDGAIGPLPEEDEKVDDEAALQNVIAMLCAHTGHDFRYYKRATVLRRIERRLQVKGVASLPEYAGLLEREPGEFKALLNDMLIGVTNFFRDRDAFEALEREVIPELLRDRVRGDQVRVWVAACATGQEAYSVTMLLADQAQQVDRPPEIQVFASDIDEHAISTARAGLYPASIVMDVPPTRLRQFFTREDDRYRIRKTIRDRILFASHNLLRDPPFSKLDMISCRNLLIYLNRDVQLRVMEMFHSALKPDGFLFLGSSESADAAAEFFVPYDKKNRIYRARPLSRGARYVPSLSNAPVNRLPELAQAGGGQRRQFSYSEVHQRALSRFAPPSIVVDRESNIVHMSDSAGRFLRHVGGEPSRNVLALVLPDLRLELRSALYQALQSGNSVEGQRVLVRRDERTWFVNMIVRPFNDEAASTDFVLVLFEEIEQSLNDEPRDSQHQHNDLVLDQLESELQRSKEKLQETIEHAEISNEELRASNEELQAINEELRSATEELETSKEELQSVNEELITVNYELKVKVEETGKANDDLNNLIASTDIATVFVDRAMRIKRFTPRAADIFSIIPTDIGRSLLDITHRLDYSELPADASTTFETLRLVEREVRSNDGRYYIARLLPYRTTEDKIEGAVMTFFDITGRREAEEKVRAGEEWMRLVAESTDDYAIITMDEAGRVTGWNKGAERNFGYGEAEMLGQSLDLIFTPEDIAAAAPADERRRADADGRAEDERWHVRKDGSRFFCAGITTPLHNGQFQGYAKIARDQTVRAQQDSRRAAELSSEQAGRSQAESTSALKDEFLAVMSHELRHPLNLIYINVELLARLPAVRQTAPAVRAASIIRNAVSSQAKIIEDLMDMSRVSTGKLALARRTVDLGDLAARIVEVMRADPVVAGLTLRYEPLDEPVYVEADPVRIEQVVLNLISNAIKFTPAGGTIVVRVAREDDDARIDVEDNGAGIAADLLPDIFNMFRQGGAQAVRSKAGLGIGLALVRQLVELHGGSVEASSAGLGHGSRFTVRLPVPHDQRAPGGADGVGDSTSMSGRRILIVDDAEDTAETFQVLLELEGAQVLIATTARRALQLLGEQPVDLVISDVSMPDMDGLDFMRRVRAMPGLQDLPAIAASGLGRDEDVQRARDAGFSDFMTKLVTLEGLCRMIDRLLPRA</sequence>
<dbReference type="SMART" id="SM00388">
    <property type="entry name" value="HisKA"/>
    <property type="match status" value="1"/>
</dbReference>
<evidence type="ECO:0000256" key="8">
    <source>
        <dbReference type="ARBA" id="ARBA00022691"/>
    </source>
</evidence>
<dbReference type="Pfam" id="PF01339">
    <property type="entry name" value="CheB_methylest"/>
    <property type="match status" value="1"/>
</dbReference>
<dbReference type="GO" id="GO:0008984">
    <property type="term" value="F:protein-glutamate methylesterase activity"/>
    <property type="evidence" value="ECO:0007669"/>
    <property type="project" value="InterPro"/>
</dbReference>
<feature type="active site" evidence="10">
    <location>
        <position position="151"/>
    </location>
</feature>
<reference evidence="20 21" key="1">
    <citation type="journal article" date="2015" name="Stand. Genomic Sci.">
        <title>Genomic Encyclopedia of Bacterial and Archaeal Type Strains, Phase III: the genomes of soil and plant-associated and newly described type strains.</title>
        <authorList>
            <person name="Whitman W.B."/>
            <person name="Woyke T."/>
            <person name="Klenk H.P."/>
            <person name="Zhou Y."/>
            <person name="Lilburn T.G."/>
            <person name="Beck B.J."/>
            <person name="De Vos P."/>
            <person name="Vandamme P."/>
            <person name="Eisen J.A."/>
            <person name="Garrity G."/>
            <person name="Hugenholtz P."/>
            <person name="Kyrpides N.C."/>
        </authorList>
    </citation>
    <scope>NUCLEOTIDE SEQUENCE [LARGE SCALE GENOMIC DNA]</scope>
    <source>
        <strain evidence="20 21">CGMCC 1.10822</strain>
    </source>
</reference>
<evidence type="ECO:0000256" key="11">
    <source>
        <dbReference type="PROSITE-ProRule" id="PRU00169"/>
    </source>
</evidence>
<feature type="modified residue" description="4-aspartylphosphate" evidence="11">
    <location>
        <position position="1309"/>
    </location>
</feature>
<dbReference type="Pfam" id="PF03705">
    <property type="entry name" value="CheR_N"/>
    <property type="match status" value="1"/>
</dbReference>
<keyword evidence="9" id="KW-0418">Kinase</keyword>
<dbReference type="FunFam" id="3.30.565.10:FF:000006">
    <property type="entry name" value="Sensor histidine kinase WalK"/>
    <property type="match status" value="1"/>
</dbReference>
<dbReference type="GO" id="GO:0006935">
    <property type="term" value="P:chemotaxis"/>
    <property type="evidence" value="ECO:0007669"/>
    <property type="project" value="UniProtKB-UniRule"/>
</dbReference>
<organism evidence="20 21">
    <name type="scientific">Pseudoduganella lurida</name>
    <dbReference type="NCBI Taxonomy" id="1036180"/>
    <lineage>
        <taxon>Bacteria</taxon>
        <taxon>Pseudomonadati</taxon>
        <taxon>Pseudomonadota</taxon>
        <taxon>Betaproteobacteria</taxon>
        <taxon>Burkholderiales</taxon>
        <taxon>Oxalobacteraceae</taxon>
        <taxon>Telluria group</taxon>
        <taxon>Pseudoduganella</taxon>
    </lineage>
</organism>
<keyword evidence="4 10" id="KW-0145">Chemotaxis</keyword>
<dbReference type="PRINTS" id="PR00996">
    <property type="entry name" value="CHERMTFRASE"/>
</dbReference>
<dbReference type="GO" id="GO:0008983">
    <property type="term" value="F:protein-glutamate O-methyltransferase activity"/>
    <property type="evidence" value="ECO:0007669"/>
    <property type="project" value="UniProtKB-EC"/>
</dbReference>
<dbReference type="CDD" id="cd16434">
    <property type="entry name" value="CheB-CheR_fusion"/>
    <property type="match status" value="1"/>
</dbReference>
<dbReference type="SMART" id="SM00138">
    <property type="entry name" value="MeTrc"/>
    <property type="match status" value="1"/>
</dbReference>
<dbReference type="SMART" id="SM00091">
    <property type="entry name" value="PAS"/>
    <property type="match status" value="3"/>
</dbReference>
<dbReference type="SUPFAM" id="SSF52172">
    <property type="entry name" value="CheY-like"/>
    <property type="match status" value="1"/>
</dbReference>
<gene>
    <name evidence="20" type="ORF">IP91_01797</name>
</gene>
<feature type="domain" description="Histidine kinase" evidence="14">
    <location>
        <begin position="1019"/>
        <end position="1239"/>
    </location>
</feature>
<dbReference type="Proteomes" id="UP000318431">
    <property type="component" value="Unassembled WGS sequence"/>
</dbReference>
<feature type="domain" description="PAS" evidence="16">
    <location>
        <begin position="869"/>
        <end position="925"/>
    </location>
</feature>
<evidence type="ECO:0000256" key="9">
    <source>
        <dbReference type="ARBA" id="ARBA00022777"/>
    </source>
</evidence>
<dbReference type="Gene3D" id="1.10.155.10">
    <property type="entry name" value="Chemotaxis receptor methyltransferase CheR, N-terminal domain"/>
    <property type="match status" value="1"/>
</dbReference>
<evidence type="ECO:0000259" key="14">
    <source>
        <dbReference type="PROSITE" id="PS50109"/>
    </source>
</evidence>
<evidence type="ECO:0000256" key="7">
    <source>
        <dbReference type="ARBA" id="ARBA00022679"/>
    </source>
</evidence>
<evidence type="ECO:0000256" key="13">
    <source>
        <dbReference type="SAM" id="MobiDB-lite"/>
    </source>
</evidence>
<dbReference type="InterPro" id="IPR050903">
    <property type="entry name" value="Bact_Chemotaxis_MeTrfase"/>
</dbReference>
<dbReference type="InterPro" id="IPR003594">
    <property type="entry name" value="HATPase_dom"/>
</dbReference>
<dbReference type="GO" id="GO:0000155">
    <property type="term" value="F:phosphorelay sensor kinase activity"/>
    <property type="evidence" value="ECO:0007669"/>
    <property type="project" value="InterPro"/>
</dbReference>
<comment type="catalytic activity">
    <reaction evidence="2">
        <text>L-glutamyl-[protein] + S-adenosyl-L-methionine = [protein]-L-glutamate 5-O-methyl ester + S-adenosyl-L-homocysteine</text>
        <dbReference type="Rhea" id="RHEA:24452"/>
        <dbReference type="Rhea" id="RHEA-COMP:10208"/>
        <dbReference type="Rhea" id="RHEA-COMP:10311"/>
        <dbReference type="ChEBI" id="CHEBI:29973"/>
        <dbReference type="ChEBI" id="CHEBI:57856"/>
        <dbReference type="ChEBI" id="CHEBI:59789"/>
        <dbReference type="ChEBI" id="CHEBI:82795"/>
        <dbReference type="EC" id="2.1.1.80"/>
    </reaction>
</comment>
<dbReference type="Pfam" id="PF01739">
    <property type="entry name" value="CheR"/>
    <property type="match status" value="1"/>
</dbReference>
<dbReference type="CDD" id="cd00082">
    <property type="entry name" value="HisKA"/>
    <property type="match status" value="1"/>
</dbReference>
<dbReference type="PROSITE" id="PS50122">
    <property type="entry name" value="CHEB"/>
    <property type="match status" value="1"/>
</dbReference>